<protein>
    <submittedName>
        <fullName evidence="2">Uncharacterized protein</fullName>
    </submittedName>
</protein>
<feature type="region of interest" description="Disordered" evidence="1">
    <location>
        <begin position="52"/>
        <end position="92"/>
    </location>
</feature>
<proteinExistence type="predicted"/>
<reference evidence="2 3" key="1">
    <citation type="submission" date="2020-03" db="EMBL/GenBank/DDBJ databases">
        <title>Sequencing the genomes of 1000 actinobacteria strains.</title>
        <authorList>
            <person name="Klenk H.-P."/>
        </authorList>
    </citation>
    <scope>NUCLEOTIDE SEQUENCE [LARGE SCALE GENOMIC DNA]</scope>
    <source>
        <strain evidence="2 3">DSM 16403</strain>
    </source>
</reference>
<evidence type="ECO:0000313" key="3">
    <source>
        <dbReference type="Proteomes" id="UP000547458"/>
    </source>
</evidence>
<name>A0A846RPR0_9MICC</name>
<sequence>MAERTRRRRFRNPASIFLGPADRNDPDEPVLHRHDEFETASETELAELDIETDSDGHHYAVRRHPDHPTEKRTDPVQKYTDYLKRPVLHTED</sequence>
<comment type="caution">
    <text evidence="2">The sequence shown here is derived from an EMBL/GenBank/DDBJ whole genome shotgun (WGS) entry which is preliminary data.</text>
</comment>
<feature type="region of interest" description="Disordered" evidence="1">
    <location>
        <begin position="1"/>
        <end position="30"/>
    </location>
</feature>
<dbReference type="EMBL" id="JAATJL010000001">
    <property type="protein sequence ID" value="NJC21096.1"/>
    <property type="molecule type" value="Genomic_DNA"/>
</dbReference>
<dbReference type="RefSeq" id="WP_245192217.1">
    <property type="nucleotide sequence ID" value="NZ_JAATJL010000001.1"/>
</dbReference>
<evidence type="ECO:0000256" key="1">
    <source>
        <dbReference type="SAM" id="MobiDB-lite"/>
    </source>
</evidence>
<keyword evidence="3" id="KW-1185">Reference proteome</keyword>
<dbReference type="AlphaFoldDB" id="A0A846RPR0"/>
<feature type="compositionally biased region" description="Basic and acidic residues" evidence="1">
    <location>
        <begin position="66"/>
        <end position="92"/>
    </location>
</feature>
<organism evidence="2 3">
    <name type="scientific">Arthrobacter pigmenti</name>
    <dbReference type="NCBI Taxonomy" id="271432"/>
    <lineage>
        <taxon>Bacteria</taxon>
        <taxon>Bacillati</taxon>
        <taxon>Actinomycetota</taxon>
        <taxon>Actinomycetes</taxon>
        <taxon>Micrococcales</taxon>
        <taxon>Micrococcaceae</taxon>
        <taxon>Arthrobacter</taxon>
    </lineage>
</organism>
<dbReference type="Proteomes" id="UP000547458">
    <property type="component" value="Unassembled WGS sequence"/>
</dbReference>
<accession>A0A846RPR0</accession>
<feature type="compositionally biased region" description="Basic residues" evidence="1">
    <location>
        <begin position="1"/>
        <end position="11"/>
    </location>
</feature>
<evidence type="ECO:0000313" key="2">
    <source>
        <dbReference type="EMBL" id="NJC21096.1"/>
    </source>
</evidence>
<gene>
    <name evidence="2" type="ORF">BJ994_000172</name>
</gene>